<dbReference type="Proteomes" id="UP000002430">
    <property type="component" value="Chromosome"/>
</dbReference>
<dbReference type="STRING" id="363253.LI0882"/>
<dbReference type="GO" id="GO:0043190">
    <property type="term" value="C:ATP-binding cassette (ABC) transporter complex"/>
    <property type="evidence" value="ECO:0007669"/>
    <property type="project" value="InterPro"/>
</dbReference>
<dbReference type="RefSeq" id="WP_011526965.1">
    <property type="nucleotide sequence ID" value="NC_008011.1"/>
</dbReference>
<evidence type="ECO:0000256" key="4">
    <source>
        <dbReference type="ARBA" id="ARBA00022989"/>
    </source>
</evidence>
<dbReference type="InterPro" id="IPR030922">
    <property type="entry name" value="LptF"/>
</dbReference>
<evidence type="ECO:0000256" key="5">
    <source>
        <dbReference type="ARBA" id="ARBA00023136"/>
    </source>
</evidence>
<evidence type="ECO:0000256" key="3">
    <source>
        <dbReference type="ARBA" id="ARBA00022692"/>
    </source>
</evidence>
<comment type="subcellular location">
    <subcellularLocation>
        <location evidence="1">Cell membrane</location>
        <topology evidence="1">Multi-pass membrane protein</topology>
    </subcellularLocation>
</comment>
<feature type="transmembrane region" description="Helical" evidence="6">
    <location>
        <begin position="15"/>
        <end position="34"/>
    </location>
</feature>
<keyword evidence="2" id="KW-1003">Cell membrane</keyword>
<organism evidence="7 8">
    <name type="scientific">Lawsonia intracellularis (strain PHE/MN1-00)</name>
    <dbReference type="NCBI Taxonomy" id="363253"/>
    <lineage>
        <taxon>Bacteria</taxon>
        <taxon>Pseudomonadati</taxon>
        <taxon>Thermodesulfobacteriota</taxon>
        <taxon>Desulfovibrionia</taxon>
        <taxon>Desulfovibrionales</taxon>
        <taxon>Desulfovibrionaceae</taxon>
        <taxon>Lawsonia</taxon>
    </lineage>
</organism>
<feature type="transmembrane region" description="Helical" evidence="6">
    <location>
        <begin position="54"/>
        <end position="79"/>
    </location>
</feature>
<keyword evidence="8" id="KW-1185">Reference proteome</keyword>
<feature type="transmembrane region" description="Helical" evidence="6">
    <location>
        <begin position="341"/>
        <end position="359"/>
    </location>
</feature>
<dbReference type="AlphaFoldDB" id="Q1MPZ1"/>
<dbReference type="OrthoDB" id="9792188at2"/>
<reference evidence="7 8" key="1">
    <citation type="submission" date="2005-11" db="EMBL/GenBank/DDBJ databases">
        <title>The complete genome sequence of Lawsonia intracellularis: the causative agent of proliferative enteropathy.</title>
        <authorList>
            <person name="Kaur K."/>
            <person name="Zhang Q."/>
            <person name="Beckler D."/>
            <person name="Munir S."/>
            <person name="Li L."/>
            <person name="Kinsley K."/>
            <person name="Herron L."/>
            <person name="Peterson A."/>
            <person name="May B."/>
            <person name="Singh S."/>
            <person name="Gebhart C."/>
            <person name="Kapur V."/>
        </authorList>
    </citation>
    <scope>NUCLEOTIDE SEQUENCE [LARGE SCALE GENOMIC DNA]</scope>
    <source>
        <strain evidence="7 8">PHE/MN1-00</strain>
    </source>
</reference>
<protein>
    <submittedName>
        <fullName evidence="7">Predicted permeases</fullName>
    </submittedName>
</protein>
<dbReference type="PANTHER" id="PTHR33529:SF6">
    <property type="entry name" value="YJGP_YJGQ FAMILY PERMEASE"/>
    <property type="match status" value="1"/>
</dbReference>
<dbReference type="PANTHER" id="PTHR33529">
    <property type="entry name" value="SLR0882 PROTEIN-RELATED"/>
    <property type="match status" value="1"/>
</dbReference>
<feature type="transmembrane region" description="Helical" evidence="6">
    <location>
        <begin position="309"/>
        <end position="329"/>
    </location>
</feature>
<dbReference type="KEGG" id="lip:LI0882"/>
<keyword evidence="5 6" id="KW-0472">Membrane</keyword>
<dbReference type="EMBL" id="AM180252">
    <property type="protein sequence ID" value="CAJ54936.1"/>
    <property type="molecule type" value="Genomic_DNA"/>
</dbReference>
<evidence type="ECO:0000256" key="2">
    <source>
        <dbReference type="ARBA" id="ARBA00022475"/>
    </source>
</evidence>
<evidence type="ECO:0000256" key="6">
    <source>
        <dbReference type="SAM" id="Phobius"/>
    </source>
</evidence>
<evidence type="ECO:0000313" key="7">
    <source>
        <dbReference type="EMBL" id="CAJ54936.1"/>
    </source>
</evidence>
<proteinExistence type="predicted"/>
<dbReference type="GO" id="GO:0015920">
    <property type="term" value="P:lipopolysaccharide transport"/>
    <property type="evidence" value="ECO:0007669"/>
    <property type="project" value="TreeGrafter"/>
</dbReference>
<keyword evidence="4 6" id="KW-1133">Transmembrane helix</keyword>
<keyword evidence="3 6" id="KW-0812">Transmembrane</keyword>
<dbReference type="NCBIfam" id="TIGR04407">
    <property type="entry name" value="LptF_YjgP"/>
    <property type="match status" value="1"/>
</dbReference>
<evidence type="ECO:0000313" key="8">
    <source>
        <dbReference type="Proteomes" id="UP000002430"/>
    </source>
</evidence>
<dbReference type="HOGENOM" id="CLU_028799_3_0_7"/>
<dbReference type="InterPro" id="IPR005495">
    <property type="entry name" value="LptG/LptF_permease"/>
</dbReference>
<feature type="transmembrane region" description="Helical" evidence="6">
    <location>
        <begin position="100"/>
        <end position="125"/>
    </location>
</feature>
<dbReference type="GO" id="GO:0055085">
    <property type="term" value="P:transmembrane transport"/>
    <property type="evidence" value="ECO:0007669"/>
    <property type="project" value="InterPro"/>
</dbReference>
<evidence type="ECO:0000256" key="1">
    <source>
        <dbReference type="ARBA" id="ARBA00004651"/>
    </source>
</evidence>
<dbReference type="Pfam" id="PF03739">
    <property type="entry name" value="LptF_LptG"/>
    <property type="match status" value="1"/>
</dbReference>
<accession>Q1MPZ1</accession>
<dbReference type="eggNOG" id="COG0795">
    <property type="taxonomic scope" value="Bacteria"/>
</dbReference>
<name>Q1MPZ1_LAWIP</name>
<gene>
    <name evidence="7" type="ordered locus">LI0882</name>
</gene>
<feature type="transmembrane region" description="Helical" evidence="6">
    <location>
        <begin position="282"/>
        <end position="302"/>
    </location>
</feature>
<sequence length="384" mass="44087">MIPLLQRQIFRESTYIFFLVVGALLTLIIINRAIQMRDLFIGLKLEILDVLILFSYMVPLFLILVIPIACMLGVFLTFLRMNLDKELIALKASGISIYQMLPAPLAFSFFCTLLTLWISLFWIAWGMEQFKTTLLDIARTKVKISIQPGVFNNNFPGFVLFARQVDPLSGELHQILLEDRSQKDRHLVILAPTGTIETNPTKGELIFNLTNGNIYTMSLNKTSFLSFDQYLVRIPLTTLLKNINFNELRPKEMSWERLIKEYNITNTMQYQNKISVELHKRWAYPAACIALTIFALPLAIMFEGIHRQFGLILALIMFFIYYGLMSFGFSTGESGTIPPAIGLWLPNILFFLLGLYGIYLTSREKTANIVYLIPNILRKIKGIR</sequence>